<comment type="similarity">
    <text evidence="1">Belongs to the LysR transcriptional regulatory family.</text>
</comment>
<dbReference type="SUPFAM" id="SSF53850">
    <property type="entry name" value="Periplasmic binding protein-like II"/>
    <property type="match status" value="1"/>
</dbReference>
<dbReference type="InterPro" id="IPR036388">
    <property type="entry name" value="WH-like_DNA-bd_sf"/>
</dbReference>
<dbReference type="Pfam" id="PF03466">
    <property type="entry name" value="LysR_substrate"/>
    <property type="match status" value="1"/>
</dbReference>
<dbReference type="InterPro" id="IPR000847">
    <property type="entry name" value="LysR_HTH_N"/>
</dbReference>
<evidence type="ECO:0000256" key="1">
    <source>
        <dbReference type="ARBA" id="ARBA00009437"/>
    </source>
</evidence>
<dbReference type="Pfam" id="PF00126">
    <property type="entry name" value="HTH_1"/>
    <property type="match status" value="1"/>
</dbReference>
<dbReference type="InterPro" id="IPR036390">
    <property type="entry name" value="WH_DNA-bd_sf"/>
</dbReference>
<gene>
    <name evidence="6" type="ORF">AAGT95_05120</name>
</gene>
<evidence type="ECO:0000259" key="5">
    <source>
        <dbReference type="PROSITE" id="PS50931"/>
    </source>
</evidence>
<evidence type="ECO:0000256" key="4">
    <source>
        <dbReference type="ARBA" id="ARBA00023163"/>
    </source>
</evidence>
<dbReference type="InterPro" id="IPR005119">
    <property type="entry name" value="LysR_subst-bd"/>
</dbReference>
<reference evidence="6 7" key="1">
    <citation type="submission" date="2024-04" db="EMBL/GenBank/DDBJ databases">
        <title>Salinicola lusitanus LLJ914,a marine bacterium isolated from the Okinawa Trough.</title>
        <authorList>
            <person name="Li J."/>
        </authorList>
    </citation>
    <scope>NUCLEOTIDE SEQUENCE [LARGE SCALE GENOMIC DNA]</scope>
    <source>
        <strain evidence="6 7">LLJ914</strain>
    </source>
</reference>
<keyword evidence="3" id="KW-0238">DNA-binding</keyword>
<dbReference type="PROSITE" id="PS50931">
    <property type="entry name" value="HTH_LYSR"/>
    <property type="match status" value="1"/>
</dbReference>
<dbReference type="SUPFAM" id="SSF46785">
    <property type="entry name" value="Winged helix' DNA-binding domain"/>
    <property type="match status" value="1"/>
</dbReference>
<dbReference type="RefSeq" id="WP_342595754.1">
    <property type="nucleotide sequence ID" value="NZ_CP151919.1"/>
</dbReference>
<keyword evidence="2" id="KW-0805">Transcription regulation</keyword>
<evidence type="ECO:0000313" key="7">
    <source>
        <dbReference type="Proteomes" id="UP001453229"/>
    </source>
</evidence>
<protein>
    <submittedName>
        <fullName evidence="6">LysR family transcriptional regulator</fullName>
    </submittedName>
</protein>
<evidence type="ECO:0000256" key="3">
    <source>
        <dbReference type="ARBA" id="ARBA00023125"/>
    </source>
</evidence>
<organism evidence="6 7">
    <name type="scientific">Salinicola lusitanus</name>
    <dbReference type="NCBI Taxonomy" id="1949085"/>
    <lineage>
        <taxon>Bacteria</taxon>
        <taxon>Pseudomonadati</taxon>
        <taxon>Pseudomonadota</taxon>
        <taxon>Gammaproteobacteria</taxon>
        <taxon>Oceanospirillales</taxon>
        <taxon>Halomonadaceae</taxon>
        <taxon>Salinicola</taxon>
    </lineage>
</organism>
<keyword evidence="4" id="KW-0804">Transcription</keyword>
<dbReference type="Gene3D" id="1.10.10.10">
    <property type="entry name" value="Winged helix-like DNA-binding domain superfamily/Winged helix DNA-binding domain"/>
    <property type="match status" value="1"/>
</dbReference>
<evidence type="ECO:0000313" key="6">
    <source>
        <dbReference type="EMBL" id="XAD55356.1"/>
    </source>
</evidence>
<dbReference type="PANTHER" id="PTHR30537">
    <property type="entry name" value="HTH-TYPE TRANSCRIPTIONAL REGULATOR"/>
    <property type="match status" value="1"/>
</dbReference>
<name>A0ABZ3CVV4_9GAMM</name>
<sequence length="337" mass="38204">MVTPPDDRSSRHLGGHRADRIDRLRAFVTVAELGSFTRAAHKLEWPRASVSLAIQRLEKAIGTRLLNRSTRQVHLTHDGERLLVRARHLIEENDRLERMFLPPHLELSGRLTVDVPSRVGRRLLTPALPDWLARHTNLQLQLRATDRPVDLIAEGIDCAVRFGPLQDSTLVVQRLGRVKIVNCASREYLSRHGVPQTLDQLLTQAHRLVGYAASETATGDASTFDYHREGAPQRLELPCQVLVNNAENYIACCEAGLGIIQVPRYDVLDQLRDGTLVELLPTFTAEPLDVSILYPHRQNRTPRVDAFVAWFRELMCPHLEPDDADTAHQRRSQRELI</sequence>
<dbReference type="Gene3D" id="3.40.190.290">
    <property type="match status" value="1"/>
</dbReference>
<evidence type="ECO:0000256" key="2">
    <source>
        <dbReference type="ARBA" id="ARBA00023015"/>
    </source>
</evidence>
<dbReference type="PANTHER" id="PTHR30537:SF72">
    <property type="entry name" value="LYSR FAMILY TRANSCRIPTIONAL REGULATOR"/>
    <property type="match status" value="1"/>
</dbReference>
<keyword evidence="7" id="KW-1185">Reference proteome</keyword>
<accession>A0ABZ3CVV4</accession>
<feature type="domain" description="HTH lysR-type" evidence="5">
    <location>
        <begin position="19"/>
        <end position="76"/>
    </location>
</feature>
<proteinExistence type="inferred from homology"/>
<dbReference type="EMBL" id="CP151919">
    <property type="protein sequence ID" value="XAD55356.1"/>
    <property type="molecule type" value="Genomic_DNA"/>
</dbReference>
<dbReference type="Proteomes" id="UP001453229">
    <property type="component" value="Chromosome"/>
</dbReference>
<dbReference type="CDD" id="cd08472">
    <property type="entry name" value="PBP2_CrgA_like_3"/>
    <property type="match status" value="1"/>
</dbReference>
<dbReference type="InterPro" id="IPR058163">
    <property type="entry name" value="LysR-type_TF_proteobact-type"/>
</dbReference>